<proteinExistence type="predicted"/>
<protein>
    <submittedName>
        <fullName evidence="1">Uncharacterized protein</fullName>
    </submittedName>
</protein>
<organism evidence="1 2">
    <name type="scientific">Fermentimonas caenicola</name>
    <dbReference type="NCBI Taxonomy" id="1562970"/>
    <lineage>
        <taxon>Bacteria</taxon>
        <taxon>Pseudomonadati</taxon>
        <taxon>Bacteroidota</taxon>
        <taxon>Bacteroidia</taxon>
        <taxon>Bacteroidales</taxon>
        <taxon>Dysgonomonadaceae</taxon>
        <taxon>Fermentimonas</taxon>
    </lineage>
</organism>
<name>A0A098C0P4_9BACT</name>
<accession>A0A098C0P4</accession>
<dbReference type="AlphaFoldDB" id="A0A098C0P4"/>
<dbReference type="Proteomes" id="UP000032417">
    <property type="component" value="Chromosome 1"/>
</dbReference>
<dbReference type="KEGG" id="pbt:ING2E5B_1704"/>
<evidence type="ECO:0000313" key="1">
    <source>
        <dbReference type="EMBL" id="CEA16450.1"/>
    </source>
</evidence>
<dbReference type="STRING" id="1562970.ING2E5B_1704"/>
<evidence type="ECO:0000313" key="2">
    <source>
        <dbReference type="Proteomes" id="UP000032417"/>
    </source>
</evidence>
<sequence length="39" mass="4326">MKMMPEDRKIGSGVNMLYTAAGAPQHIEGFLLPRQPRLA</sequence>
<dbReference type="EMBL" id="LN515532">
    <property type="protein sequence ID" value="CEA16450.1"/>
    <property type="molecule type" value="Genomic_DNA"/>
</dbReference>
<keyword evidence="2" id="KW-1185">Reference proteome</keyword>
<dbReference type="HOGENOM" id="CLU_3314401_0_0_10"/>
<gene>
    <name evidence="1" type="ORF">ING2E5B_1704</name>
</gene>
<reference evidence="1 2" key="1">
    <citation type="submission" date="2014-08" db="EMBL/GenBank/DDBJ databases">
        <authorList>
            <person name="Wibberg D."/>
        </authorList>
    </citation>
    <scope>NUCLEOTIDE SEQUENCE [LARGE SCALE GENOMIC DNA]</scope>
    <source>
        <strain evidence="2">ING2-E5B</strain>
    </source>
</reference>